<gene>
    <name evidence="7" type="ORF">GA0070614_4628</name>
</gene>
<keyword evidence="8" id="KW-1185">Reference proteome</keyword>
<accession>A0A1C5JHF7</accession>
<keyword evidence="2" id="KW-0233">DNA recombination</keyword>
<evidence type="ECO:0000259" key="5">
    <source>
        <dbReference type="PROSITE" id="PS51898"/>
    </source>
</evidence>
<dbReference type="Gene3D" id="1.10.150.130">
    <property type="match status" value="1"/>
</dbReference>
<organism evidence="7 8">
    <name type="scientific">Micromonospora coxensis</name>
    <dbReference type="NCBI Taxonomy" id="356852"/>
    <lineage>
        <taxon>Bacteria</taxon>
        <taxon>Bacillati</taxon>
        <taxon>Actinomycetota</taxon>
        <taxon>Actinomycetes</taxon>
        <taxon>Micromonosporales</taxon>
        <taxon>Micromonosporaceae</taxon>
        <taxon>Micromonospora</taxon>
    </lineage>
</organism>
<dbReference type="Gene3D" id="1.10.443.10">
    <property type="entry name" value="Intergrase catalytic core"/>
    <property type="match status" value="1"/>
</dbReference>
<dbReference type="InterPro" id="IPR050090">
    <property type="entry name" value="Tyrosine_recombinase_XerCD"/>
</dbReference>
<dbReference type="GO" id="GO:0006310">
    <property type="term" value="P:DNA recombination"/>
    <property type="evidence" value="ECO:0007669"/>
    <property type="project" value="UniProtKB-KW"/>
</dbReference>
<dbReference type="InterPro" id="IPR044068">
    <property type="entry name" value="CB"/>
</dbReference>
<dbReference type="CDD" id="cd00397">
    <property type="entry name" value="DNA_BRE_C"/>
    <property type="match status" value="1"/>
</dbReference>
<proteinExistence type="predicted"/>
<keyword evidence="1 3" id="KW-0238">DNA-binding</keyword>
<dbReference type="RefSeq" id="WP_197701349.1">
    <property type="nucleotide sequence ID" value="NZ_LT607753.1"/>
</dbReference>
<dbReference type="GO" id="GO:0015074">
    <property type="term" value="P:DNA integration"/>
    <property type="evidence" value="ECO:0007669"/>
    <property type="project" value="InterPro"/>
</dbReference>
<evidence type="ECO:0000313" key="8">
    <source>
        <dbReference type="Proteomes" id="UP000198215"/>
    </source>
</evidence>
<dbReference type="Proteomes" id="UP000198215">
    <property type="component" value="Chromosome I"/>
</dbReference>
<feature type="domain" description="Tyr recombinase" evidence="5">
    <location>
        <begin position="196"/>
        <end position="379"/>
    </location>
</feature>
<reference evidence="8" key="1">
    <citation type="submission" date="2016-06" db="EMBL/GenBank/DDBJ databases">
        <authorList>
            <person name="Varghese N."/>
            <person name="Submissions Spin"/>
        </authorList>
    </citation>
    <scope>NUCLEOTIDE SEQUENCE [LARGE SCALE GENOMIC DNA]</scope>
    <source>
        <strain evidence="8">DSM 45161</strain>
    </source>
</reference>
<dbReference type="InterPro" id="IPR011010">
    <property type="entry name" value="DNA_brk_join_enz"/>
</dbReference>
<dbReference type="PANTHER" id="PTHR30349">
    <property type="entry name" value="PHAGE INTEGRASE-RELATED"/>
    <property type="match status" value="1"/>
</dbReference>
<sequence length="416" mass="47926">MDLPERPERDIAAIKLPEWGRVGPAVAPVPFTVYDDAGEPVEPIHRFLRDFVARGNRPGSVRSYAYTLLRWWRFLRAVDVPWERATSTETKDLVLWLQHTEKPVAKRRKASASTAGTVNPITRKEYQSDQYKPRTVRHSNAVLRAFYEYWIEEGQGPLRNPVPRDRRGSRPNAHHNPLEPFRPEGRLRYNPKVPKRKPRAMPDDAWLDLFKAMDSHRDRAILTLAVSTAARANELLGVRVCDVDWGDQLIRVARKGSGAEQWLPASPEAFVWLRLYLVELRRLRPEQPLWWTLRRQRVEGRLQRVPLEYDALRAVLLRANKLLGANWSMHDLRHTCALRMARDENLSLRDVQTLLGHAHLTTTQIYLEDDQDEVIKRVRQHHAEQERRAAGPPQPAIGPGYDPGDMSVLFGAGGLQ</sequence>
<feature type="region of interest" description="Disordered" evidence="4">
    <location>
        <begin position="379"/>
        <end position="402"/>
    </location>
</feature>
<protein>
    <submittedName>
        <fullName evidence="7">Site-specific recombinase XerD</fullName>
    </submittedName>
</protein>
<name>A0A1C5JHF7_9ACTN</name>
<dbReference type="PANTHER" id="PTHR30349:SF81">
    <property type="entry name" value="TYROSINE RECOMBINASE XERC"/>
    <property type="match status" value="1"/>
</dbReference>
<evidence type="ECO:0000259" key="6">
    <source>
        <dbReference type="PROSITE" id="PS51900"/>
    </source>
</evidence>
<feature type="region of interest" description="Disordered" evidence="4">
    <location>
        <begin position="158"/>
        <end position="197"/>
    </location>
</feature>
<dbReference type="Pfam" id="PF00589">
    <property type="entry name" value="Phage_integrase"/>
    <property type="match status" value="1"/>
</dbReference>
<feature type="domain" description="Core-binding (CB)" evidence="6">
    <location>
        <begin position="35"/>
        <end position="151"/>
    </location>
</feature>
<evidence type="ECO:0000256" key="4">
    <source>
        <dbReference type="SAM" id="MobiDB-lite"/>
    </source>
</evidence>
<dbReference type="PROSITE" id="PS51898">
    <property type="entry name" value="TYR_RECOMBINASE"/>
    <property type="match status" value="1"/>
</dbReference>
<feature type="compositionally biased region" description="Basic and acidic residues" evidence="4">
    <location>
        <begin position="379"/>
        <end position="389"/>
    </location>
</feature>
<dbReference type="InterPro" id="IPR002104">
    <property type="entry name" value="Integrase_catalytic"/>
</dbReference>
<dbReference type="EMBL" id="LT607753">
    <property type="protein sequence ID" value="SCG70015.1"/>
    <property type="molecule type" value="Genomic_DNA"/>
</dbReference>
<dbReference type="GO" id="GO:0003677">
    <property type="term" value="F:DNA binding"/>
    <property type="evidence" value="ECO:0007669"/>
    <property type="project" value="UniProtKB-UniRule"/>
</dbReference>
<evidence type="ECO:0000256" key="1">
    <source>
        <dbReference type="ARBA" id="ARBA00023125"/>
    </source>
</evidence>
<dbReference type="InterPro" id="IPR010998">
    <property type="entry name" value="Integrase_recombinase_N"/>
</dbReference>
<evidence type="ECO:0000313" key="7">
    <source>
        <dbReference type="EMBL" id="SCG70015.1"/>
    </source>
</evidence>
<evidence type="ECO:0000256" key="2">
    <source>
        <dbReference type="ARBA" id="ARBA00023172"/>
    </source>
</evidence>
<dbReference type="AlphaFoldDB" id="A0A1C5JHF7"/>
<dbReference type="SUPFAM" id="SSF56349">
    <property type="entry name" value="DNA breaking-rejoining enzymes"/>
    <property type="match status" value="1"/>
</dbReference>
<evidence type="ECO:0000256" key="3">
    <source>
        <dbReference type="PROSITE-ProRule" id="PRU01248"/>
    </source>
</evidence>
<dbReference type="InterPro" id="IPR013762">
    <property type="entry name" value="Integrase-like_cat_sf"/>
</dbReference>
<dbReference type="PROSITE" id="PS51900">
    <property type="entry name" value="CB"/>
    <property type="match status" value="1"/>
</dbReference>